<evidence type="ECO:0000313" key="1">
    <source>
        <dbReference type="EMBL" id="VAW77938.1"/>
    </source>
</evidence>
<name>A0A3B0YAR5_9ZZZZ</name>
<organism evidence="1">
    <name type="scientific">hydrothermal vent metagenome</name>
    <dbReference type="NCBI Taxonomy" id="652676"/>
    <lineage>
        <taxon>unclassified sequences</taxon>
        <taxon>metagenomes</taxon>
        <taxon>ecological metagenomes</taxon>
    </lineage>
</organism>
<dbReference type="EMBL" id="UOFM01000239">
    <property type="protein sequence ID" value="VAW77938.1"/>
    <property type="molecule type" value="Genomic_DNA"/>
</dbReference>
<dbReference type="AlphaFoldDB" id="A0A3B0YAR5"/>
<gene>
    <name evidence="1" type="ORF">MNBD_GAMMA14-2102</name>
</gene>
<protein>
    <submittedName>
        <fullName evidence="1">Uncharacterized protein</fullName>
    </submittedName>
</protein>
<sequence length="48" mass="5408">MLNILTFSGRNHATSCLLLDGDSGVNIEMTFWFIASPYEIDNNKVMDL</sequence>
<proteinExistence type="predicted"/>
<reference evidence="1" key="1">
    <citation type="submission" date="2018-06" db="EMBL/GenBank/DDBJ databases">
        <authorList>
            <person name="Zhirakovskaya E."/>
        </authorList>
    </citation>
    <scope>NUCLEOTIDE SEQUENCE</scope>
</reference>
<accession>A0A3B0YAR5</accession>